<dbReference type="InterPro" id="IPR003323">
    <property type="entry name" value="OTU_dom"/>
</dbReference>
<comment type="caution">
    <text evidence="4">The sequence shown here is derived from an EMBL/GenBank/DDBJ whole genome shotgun (WGS) entry which is preliminary data.</text>
</comment>
<gene>
    <name evidence="4" type="ORF">C2E21_1986</name>
</gene>
<protein>
    <submittedName>
        <fullName evidence="4">OTU domain-containing 6B-like</fullName>
    </submittedName>
</protein>
<feature type="region of interest" description="Disordered" evidence="2">
    <location>
        <begin position="374"/>
        <end position="396"/>
    </location>
</feature>
<dbReference type="EMBL" id="LHPG02000003">
    <property type="protein sequence ID" value="PRW59631.1"/>
    <property type="molecule type" value="Genomic_DNA"/>
</dbReference>
<evidence type="ECO:0000256" key="1">
    <source>
        <dbReference type="ARBA" id="ARBA00010407"/>
    </source>
</evidence>
<feature type="compositionally biased region" description="Acidic residues" evidence="2">
    <location>
        <begin position="374"/>
        <end position="384"/>
    </location>
</feature>
<dbReference type="InterPro" id="IPR050704">
    <property type="entry name" value="Peptidase_C85-like"/>
</dbReference>
<evidence type="ECO:0000313" key="4">
    <source>
        <dbReference type="EMBL" id="PRW59631.1"/>
    </source>
</evidence>
<evidence type="ECO:0000256" key="2">
    <source>
        <dbReference type="SAM" id="MobiDB-lite"/>
    </source>
</evidence>
<dbReference type="PROSITE" id="PS50802">
    <property type="entry name" value="OTU"/>
    <property type="match status" value="1"/>
</dbReference>
<organism evidence="4 5">
    <name type="scientific">Chlorella sorokiniana</name>
    <name type="common">Freshwater green alga</name>
    <dbReference type="NCBI Taxonomy" id="3076"/>
    <lineage>
        <taxon>Eukaryota</taxon>
        <taxon>Viridiplantae</taxon>
        <taxon>Chlorophyta</taxon>
        <taxon>core chlorophytes</taxon>
        <taxon>Trebouxiophyceae</taxon>
        <taxon>Chlorellales</taxon>
        <taxon>Chlorellaceae</taxon>
        <taxon>Chlorella clade</taxon>
        <taxon>Chlorella</taxon>
    </lineage>
</organism>
<proteinExistence type="inferred from homology"/>
<feature type="domain" description="OTU" evidence="3">
    <location>
        <begin position="213"/>
        <end position="368"/>
    </location>
</feature>
<comment type="similarity">
    <text evidence="1">Belongs to the peptidase C85 family.</text>
</comment>
<dbReference type="Pfam" id="PF02338">
    <property type="entry name" value="OTU"/>
    <property type="match status" value="1"/>
</dbReference>
<evidence type="ECO:0000259" key="3">
    <source>
        <dbReference type="PROSITE" id="PS50802"/>
    </source>
</evidence>
<keyword evidence="5" id="KW-1185">Reference proteome</keyword>
<feature type="compositionally biased region" description="Pro residues" evidence="2">
    <location>
        <begin position="31"/>
        <end position="44"/>
    </location>
</feature>
<dbReference type="PANTHER" id="PTHR12419">
    <property type="entry name" value="OTU DOMAIN CONTAINING PROTEIN"/>
    <property type="match status" value="1"/>
</dbReference>
<dbReference type="Proteomes" id="UP000239899">
    <property type="component" value="Unassembled WGS sequence"/>
</dbReference>
<feature type="compositionally biased region" description="Low complexity" evidence="2">
    <location>
        <begin position="385"/>
        <end position="396"/>
    </location>
</feature>
<dbReference type="GO" id="GO:0004843">
    <property type="term" value="F:cysteine-type deubiquitinase activity"/>
    <property type="evidence" value="ECO:0007669"/>
    <property type="project" value="TreeGrafter"/>
</dbReference>
<feature type="region of interest" description="Disordered" evidence="2">
    <location>
        <begin position="1"/>
        <end position="115"/>
    </location>
</feature>
<dbReference type="PANTHER" id="PTHR12419:SF10">
    <property type="entry name" value="DEUBIQUITINASE OTUD6B"/>
    <property type="match status" value="1"/>
</dbReference>
<dbReference type="CDD" id="cd22797">
    <property type="entry name" value="OTU_plant_OTU5-like"/>
    <property type="match status" value="1"/>
</dbReference>
<feature type="compositionally biased region" description="Gly residues" evidence="2">
    <location>
        <begin position="1"/>
        <end position="11"/>
    </location>
</feature>
<feature type="region of interest" description="Disordered" evidence="2">
    <location>
        <begin position="149"/>
        <end position="182"/>
    </location>
</feature>
<dbReference type="OrthoDB" id="415023at2759"/>
<dbReference type="SUPFAM" id="SSF54001">
    <property type="entry name" value="Cysteine proteinases"/>
    <property type="match status" value="1"/>
</dbReference>
<dbReference type="STRING" id="3076.A0A2P6TZZ1"/>
<accession>A0A2P6TZZ1</accession>
<dbReference type="AlphaFoldDB" id="A0A2P6TZZ1"/>
<dbReference type="Gene3D" id="3.90.70.80">
    <property type="match status" value="1"/>
</dbReference>
<sequence>MGPRKGGGGRAGFIKAARAKQEDTEEEVQQPEPPKAPEPAPAPAPSKAAAFLKDPEPAAASDSGDSDEDGEGGVETRGKMLQRHKREQKALKDKVKKLGKKGKEEAARLEAEMAARHTAELASIAGAKERTAAEAVAVADSLYAVHLAEGGEEGGQEGGHGKKPSKGQKRREQRQREEAEREARIAAELEALGDTDRVIEERELKAVLRPLGLGIRPIPPDGHCLYRSLEDQLQRLPEGVAPPPADAGEDEEDELNFLLLRQRAAAYMRAHADHFKPFVLEEDLAASAGGDDAFEAYCSELEGTAAWGGQVELQALAQALQSHIQVFSVGLPVLELGEEFKGTGRTLRLCYLRHAYGLGEHYESVVPSLVVAADEEEEEEEAAEEAAAAAAEAGAE</sequence>
<dbReference type="InterPro" id="IPR038765">
    <property type="entry name" value="Papain-like_cys_pep_sf"/>
</dbReference>
<dbReference type="GO" id="GO:0016579">
    <property type="term" value="P:protein deubiquitination"/>
    <property type="evidence" value="ECO:0007669"/>
    <property type="project" value="TreeGrafter"/>
</dbReference>
<evidence type="ECO:0000313" key="5">
    <source>
        <dbReference type="Proteomes" id="UP000239899"/>
    </source>
</evidence>
<name>A0A2P6TZZ1_CHLSO</name>
<feature type="compositionally biased region" description="Basic and acidic residues" evidence="2">
    <location>
        <begin position="101"/>
        <end position="115"/>
    </location>
</feature>
<reference evidence="4 5" key="1">
    <citation type="journal article" date="2018" name="Plant J.">
        <title>Genome sequences of Chlorella sorokiniana UTEX 1602 and Micractinium conductrix SAG 241.80: implications to maltose excretion by a green alga.</title>
        <authorList>
            <person name="Arriola M.B."/>
            <person name="Velmurugan N."/>
            <person name="Zhang Y."/>
            <person name="Plunkett M.H."/>
            <person name="Hondzo H."/>
            <person name="Barney B.M."/>
        </authorList>
    </citation>
    <scope>NUCLEOTIDE SEQUENCE [LARGE SCALE GENOMIC DNA]</scope>
    <source>
        <strain evidence="5">UTEX 1602</strain>
    </source>
</reference>
<feature type="compositionally biased region" description="Basic residues" evidence="2">
    <location>
        <begin position="161"/>
        <end position="173"/>
    </location>
</feature>